<proteinExistence type="inferred from homology"/>
<evidence type="ECO:0000256" key="7">
    <source>
        <dbReference type="RuleBase" id="RU000538"/>
    </source>
</evidence>
<dbReference type="NCBIfam" id="TIGR00922">
    <property type="entry name" value="nusG"/>
    <property type="match status" value="1"/>
</dbReference>
<dbReference type="Gene3D" id="3.30.70.940">
    <property type="entry name" value="NusG, N-terminal domain"/>
    <property type="match status" value="1"/>
</dbReference>
<feature type="region of interest" description="Disordered" evidence="8">
    <location>
        <begin position="262"/>
        <end position="283"/>
    </location>
</feature>
<comment type="similarity">
    <text evidence="5 7">Belongs to the NusG family.</text>
</comment>
<dbReference type="GO" id="GO:0031564">
    <property type="term" value="P:transcription antitermination"/>
    <property type="evidence" value="ECO:0007669"/>
    <property type="project" value="UniProtKB-UniRule"/>
</dbReference>
<evidence type="ECO:0000256" key="5">
    <source>
        <dbReference type="HAMAP-Rule" id="MF_00948"/>
    </source>
</evidence>
<feature type="compositionally biased region" description="Acidic residues" evidence="8">
    <location>
        <begin position="71"/>
        <end position="126"/>
    </location>
</feature>
<dbReference type="InterPro" id="IPR008991">
    <property type="entry name" value="Translation_prot_SH3-like_sf"/>
</dbReference>
<dbReference type="SUPFAM" id="SSF50104">
    <property type="entry name" value="Translation proteins SH3-like domain"/>
    <property type="match status" value="1"/>
</dbReference>
<keyword evidence="4 5" id="KW-0804">Transcription</keyword>
<reference evidence="10 11" key="1">
    <citation type="submission" date="2020-05" db="EMBL/GenBank/DDBJ databases">
        <title>Flexivirga sp. ID2601S isolated from air conditioner.</title>
        <authorList>
            <person name="Kim D.H."/>
        </authorList>
    </citation>
    <scope>NUCLEOTIDE SEQUENCE [LARGE SCALE GENOMIC DNA]</scope>
    <source>
        <strain evidence="10 11">ID2601S</strain>
    </source>
</reference>
<dbReference type="AlphaFoldDB" id="A0A849AKP0"/>
<dbReference type="SMART" id="SM00738">
    <property type="entry name" value="NGN"/>
    <property type="match status" value="1"/>
</dbReference>
<dbReference type="GO" id="GO:0032784">
    <property type="term" value="P:regulation of DNA-templated transcription elongation"/>
    <property type="evidence" value="ECO:0007669"/>
    <property type="project" value="InterPro"/>
</dbReference>
<dbReference type="Pfam" id="PF02357">
    <property type="entry name" value="NusG"/>
    <property type="match status" value="1"/>
</dbReference>
<dbReference type="EMBL" id="JABENB010000001">
    <property type="protein sequence ID" value="NNG38960.1"/>
    <property type="molecule type" value="Genomic_DNA"/>
</dbReference>
<dbReference type="SUPFAM" id="SSF82679">
    <property type="entry name" value="N-utilization substance G protein NusG, N-terminal domain"/>
    <property type="match status" value="1"/>
</dbReference>
<protein>
    <recommendedName>
        <fullName evidence="5 6">Transcription termination/antitermination protein NusG</fullName>
    </recommendedName>
</protein>
<evidence type="ECO:0000256" key="4">
    <source>
        <dbReference type="ARBA" id="ARBA00023163"/>
    </source>
</evidence>
<accession>A0A849AKP0</accession>
<dbReference type="Gene3D" id="2.30.30.30">
    <property type="match status" value="1"/>
</dbReference>
<dbReference type="Proteomes" id="UP000557772">
    <property type="component" value="Unassembled WGS sequence"/>
</dbReference>
<dbReference type="InterPro" id="IPR047050">
    <property type="entry name" value="NGN"/>
</dbReference>
<comment type="caution">
    <text evidence="10">The sequence shown here is derived from an EMBL/GenBank/DDBJ whole genome shotgun (WGS) entry which is preliminary data.</text>
</comment>
<dbReference type="FunFam" id="2.30.30.30:FF:000002">
    <property type="entry name" value="Transcription termination/antitermination factor NusG"/>
    <property type="match status" value="1"/>
</dbReference>
<dbReference type="HAMAP" id="MF_00948">
    <property type="entry name" value="NusG"/>
    <property type="match status" value="1"/>
</dbReference>
<dbReference type="InterPro" id="IPR006645">
    <property type="entry name" value="NGN-like_dom"/>
</dbReference>
<dbReference type="InterPro" id="IPR043425">
    <property type="entry name" value="NusG-like"/>
</dbReference>
<sequence>MENDLDIADGDSDTEQAEGATREGADPEDPAEIEAINLDGDEAVDAGDADDDAAAAQLVADDPQVDAEIAEADADSAAEADAERDEEEVDGAETDDEAEAEVAGEAADLGEDVAADDEAASEDAEEPALTAEEQRAAFIADLKSQFGDWYVIHSYAGYEKRVKANLETRITSLNMEDYIFGVEVPMEEFTEIKNSQRKTGTRVRMPGYVLVRMDLTDESWGAVRHTPGVTGFVGNAHQPSPLSIDEVVTMLNPVFEDATTETTSGAAAGAPAAASSGKSSGPVDVDFSVGESVTVMEGPFETLPATISEINTDTQKLKVLVSIFGRETPVELAFNQVAKI</sequence>
<gene>
    <name evidence="5 10" type="primary">nusG</name>
    <name evidence="10" type="ORF">HJ588_06705</name>
</gene>
<dbReference type="GO" id="GO:0005829">
    <property type="term" value="C:cytosol"/>
    <property type="evidence" value="ECO:0007669"/>
    <property type="project" value="TreeGrafter"/>
</dbReference>
<dbReference type="GO" id="GO:0006354">
    <property type="term" value="P:DNA-templated transcription elongation"/>
    <property type="evidence" value="ECO:0007669"/>
    <property type="project" value="UniProtKB-UniRule"/>
</dbReference>
<dbReference type="PANTHER" id="PTHR30265">
    <property type="entry name" value="RHO-INTERACTING TRANSCRIPTION TERMINATION FACTOR NUSG"/>
    <property type="match status" value="1"/>
</dbReference>
<dbReference type="InterPro" id="IPR014722">
    <property type="entry name" value="Rib_uL2_dom2"/>
</dbReference>
<dbReference type="PROSITE" id="PS01014">
    <property type="entry name" value="NUSG"/>
    <property type="match status" value="1"/>
</dbReference>
<dbReference type="CDD" id="cd06091">
    <property type="entry name" value="KOW_NusG"/>
    <property type="match status" value="1"/>
</dbReference>
<dbReference type="PRINTS" id="PR00338">
    <property type="entry name" value="NUSGTNSCPFCT"/>
</dbReference>
<dbReference type="CDD" id="cd09891">
    <property type="entry name" value="NGN_Bact_1"/>
    <property type="match status" value="1"/>
</dbReference>
<dbReference type="InterPro" id="IPR036735">
    <property type="entry name" value="NGN_dom_sf"/>
</dbReference>
<evidence type="ECO:0000313" key="11">
    <source>
        <dbReference type="Proteomes" id="UP000557772"/>
    </source>
</evidence>
<organism evidence="10 11">
    <name type="scientific">Flexivirga aerilata</name>
    <dbReference type="NCBI Taxonomy" id="1656889"/>
    <lineage>
        <taxon>Bacteria</taxon>
        <taxon>Bacillati</taxon>
        <taxon>Actinomycetota</taxon>
        <taxon>Actinomycetes</taxon>
        <taxon>Micrococcales</taxon>
        <taxon>Dermacoccaceae</taxon>
        <taxon>Flexivirga</taxon>
    </lineage>
</organism>
<keyword evidence="3 5" id="KW-0805">Transcription regulation</keyword>
<keyword evidence="2 5" id="KW-0889">Transcription antitermination</keyword>
<feature type="region of interest" description="Disordered" evidence="8">
    <location>
        <begin position="1"/>
        <end position="30"/>
    </location>
</feature>
<evidence type="ECO:0000256" key="6">
    <source>
        <dbReference type="NCBIfam" id="TIGR00922"/>
    </source>
</evidence>
<dbReference type="FunFam" id="3.30.70.940:FF:000002">
    <property type="entry name" value="Transcription termination/antitermination protein NusG"/>
    <property type="match status" value="1"/>
</dbReference>
<evidence type="ECO:0000256" key="3">
    <source>
        <dbReference type="ARBA" id="ARBA00023015"/>
    </source>
</evidence>
<feature type="domain" description="NusG-like N-terminal" evidence="9">
    <location>
        <begin position="146"/>
        <end position="254"/>
    </location>
</feature>
<evidence type="ECO:0000259" key="9">
    <source>
        <dbReference type="SMART" id="SM00738"/>
    </source>
</evidence>
<dbReference type="PANTHER" id="PTHR30265:SF2">
    <property type="entry name" value="TRANSCRIPTION TERMINATION_ANTITERMINATION PROTEIN NUSG"/>
    <property type="match status" value="1"/>
</dbReference>
<evidence type="ECO:0000256" key="8">
    <source>
        <dbReference type="SAM" id="MobiDB-lite"/>
    </source>
</evidence>
<evidence type="ECO:0000256" key="2">
    <source>
        <dbReference type="ARBA" id="ARBA00022814"/>
    </source>
</evidence>
<evidence type="ECO:0000256" key="1">
    <source>
        <dbReference type="ARBA" id="ARBA00022472"/>
    </source>
</evidence>
<dbReference type="InterPro" id="IPR001062">
    <property type="entry name" value="Transcrpt_antiterm_NusG"/>
</dbReference>
<comment type="function">
    <text evidence="5 7">Participates in transcription elongation, termination and antitermination.</text>
</comment>
<feature type="compositionally biased region" description="Low complexity" evidence="8">
    <location>
        <begin position="262"/>
        <end position="281"/>
    </location>
</feature>
<dbReference type="InterPro" id="IPR015869">
    <property type="entry name" value="Transcrpt_antiterm_NusG_bac_CS"/>
</dbReference>
<evidence type="ECO:0000313" key="10">
    <source>
        <dbReference type="EMBL" id="NNG38960.1"/>
    </source>
</evidence>
<name>A0A849AKP0_9MICO</name>
<feature type="compositionally biased region" description="Acidic residues" evidence="8">
    <location>
        <begin position="1"/>
        <end position="16"/>
    </location>
</feature>
<keyword evidence="11" id="KW-1185">Reference proteome</keyword>
<feature type="region of interest" description="Disordered" evidence="8">
    <location>
        <begin position="71"/>
        <end position="130"/>
    </location>
</feature>
<dbReference type="GO" id="GO:0006353">
    <property type="term" value="P:DNA-templated transcription termination"/>
    <property type="evidence" value="ECO:0007669"/>
    <property type="project" value="UniProtKB-UniRule"/>
</dbReference>
<keyword evidence="1 5" id="KW-0806">Transcription termination</keyword>